<name>W0V5G5_9BURK</name>
<keyword evidence="2" id="KW-0378">Hydrolase</keyword>
<sequence length="231" mass="24515">MKHTLQHLVSGPDWPLAHRLRAPGNGVLDGAPCVILLHGVGSNEVNLLAWAQEQDPSLAVILVRAPLVLGPDAYGWFHVTFGAAGPVINAGQAEVSRLALLDFIRGLPAAYGIDAERIWLAGFSQGGILSASVGLTQPGLLAGFGLLSGRILPEIDPAIAAPEALRTVSAFVSHGVQDSKLPIDFARKSHQLLTDKGVLHVYREYDAVHELNPAMRRDFGAWLAGAAARKP</sequence>
<dbReference type="PANTHER" id="PTHR10655:SF17">
    <property type="entry name" value="LYSOPHOSPHOLIPASE-LIKE PROTEIN 1"/>
    <property type="match status" value="1"/>
</dbReference>
<keyword evidence="5" id="KW-1185">Reference proteome</keyword>
<dbReference type="InterPro" id="IPR029058">
    <property type="entry name" value="AB_hydrolase_fold"/>
</dbReference>
<evidence type="ECO:0000259" key="3">
    <source>
        <dbReference type="Pfam" id="PF02230"/>
    </source>
</evidence>
<dbReference type="STRING" id="1349767.GJA_1856"/>
<dbReference type="GO" id="GO:0016787">
    <property type="term" value="F:hydrolase activity"/>
    <property type="evidence" value="ECO:0007669"/>
    <property type="project" value="UniProtKB-KW"/>
</dbReference>
<dbReference type="SUPFAM" id="SSF53474">
    <property type="entry name" value="alpha/beta-Hydrolases"/>
    <property type="match status" value="1"/>
</dbReference>
<dbReference type="Pfam" id="PF02230">
    <property type="entry name" value="Abhydrolase_2"/>
    <property type="match status" value="1"/>
</dbReference>
<proteinExistence type="inferred from homology"/>
<dbReference type="EMBL" id="HG322949">
    <property type="protein sequence ID" value="CDG82492.1"/>
    <property type="molecule type" value="Genomic_DNA"/>
</dbReference>
<gene>
    <name evidence="4" type="ORF">GJA_1856</name>
</gene>
<accession>W0V5G5</accession>
<dbReference type="PATRIC" id="fig|1349767.4.peg.3629"/>
<evidence type="ECO:0000313" key="4">
    <source>
        <dbReference type="EMBL" id="CDG82492.1"/>
    </source>
</evidence>
<dbReference type="PANTHER" id="PTHR10655">
    <property type="entry name" value="LYSOPHOSPHOLIPASE-RELATED"/>
    <property type="match status" value="1"/>
</dbReference>
<dbReference type="KEGG" id="jag:GJA_1856"/>
<dbReference type="InterPro" id="IPR050565">
    <property type="entry name" value="LYPA1-2/EST-like"/>
</dbReference>
<evidence type="ECO:0000313" key="5">
    <source>
        <dbReference type="Proteomes" id="UP000027604"/>
    </source>
</evidence>
<dbReference type="InterPro" id="IPR003140">
    <property type="entry name" value="PLipase/COase/thioEstase"/>
</dbReference>
<organism evidence="4 5">
    <name type="scientific">Janthinobacterium agaricidamnosum NBRC 102515 = DSM 9628</name>
    <dbReference type="NCBI Taxonomy" id="1349767"/>
    <lineage>
        <taxon>Bacteria</taxon>
        <taxon>Pseudomonadati</taxon>
        <taxon>Pseudomonadota</taxon>
        <taxon>Betaproteobacteria</taxon>
        <taxon>Burkholderiales</taxon>
        <taxon>Oxalobacteraceae</taxon>
        <taxon>Janthinobacterium</taxon>
    </lineage>
</organism>
<reference evidence="4 5" key="1">
    <citation type="journal article" date="2015" name="Genome Announc.">
        <title>Genome Sequence of Mushroom Soft-Rot Pathogen Janthinobacterium agaricidamnosum.</title>
        <authorList>
            <person name="Graupner K."/>
            <person name="Lackner G."/>
            <person name="Hertweck C."/>
        </authorList>
    </citation>
    <scope>NUCLEOTIDE SEQUENCE [LARGE SCALE GENOMIC DNA]</scope>
    <source>
        <strain evidence="5">NBRC 102515 / DSM 9628</strain>
    </source>
</reference>
<protein>
    <submittedName>
        <fullName evidence="4">Phospholipase/Carboxylesterase family protein</fullName>
    </submittedName>
</protein>
<comment type="similarity">
    <text evidence="1">Belongs to the AB hydrolase superfamily. AB hydrolase 2 family.</text>
</comment>
<dbReference type="RefSeq" id="WP_038491021.1">
    <property type="nucleotide sequence ID" value="NZ_BCTH01000004.1"/>
</dbReference>
<dbReference type="Proteomes" id="UP000027604">
    <property type="component" value="Chromosome I"/>
</dbReference>
<evidence type="ECO:0000256" key="1">
    <source>
        <dbReference type="ARBA" id="ARBA00006499"/>
    </source>
</evidence>
<dbReference type="eggNOG" id="COG0400">
    <property type="taxonomic scope" value="Bacteria"/>
</dbReference>
<dbReference type="OrthoDB" id="9801763at2"/>
<dbReference type="AlphaFoldDB" id="W0V5G5"/>
<evidence type="ECO:0000256" key="2">
    <source>
        <dbReference type="ARBA" id="ARBA00022801"/>
    </source>
</evidence>
<dbReference type="HOGENOM" id="CLU_049413_5_3_4"/>
<feature type="domain" description="Phospholipase/carboxylesterase/thioesterase" evidence="3">
    <location>
        <begin position="32"/>
        <end position="205"/>
    </location>
</feature>
<dbReference type="Gene3D" id="3.40.50.1820">
    <property type="entry name" value="alpha/beta hydrolase"/>
    <property type="match status" value="1"/>
</dbReference>